<name>A0A7G9RQY0_9BURK</name>
<sequence length="287" mass="31555">MTANSTSGDQLLIIDPQNDFCDLPEDWCGMAPRTRDRTAPSLPVKGAHADMQRLAQFVQRNAAHISGITITLDSHQRYDVAHPGFWRTREGGEVTPFTQITAAQVRSGDYQPRDMQSIERVLAYMDALESQGRYMLMVWPVHCEIGSWGHGVHADVLAACDAWQLAHSKAVRNVFKGMNPWTENYSAIRAEVPDPADPQTATNTPLLLDLAQADRLIIAGEASSHCVRSTTEHIVQMLPGLVPGWTAKRITLLTDCMSPVGGFESEHAAFLESMHTLGAQLAQSPTL</sequence>
<protein>
    <submittedName>
        <fullName evidence="3">Cysteine hydrolase</fullName>
    </submittedName>
</protein>
<keyword evidence="4" id="KW-1185">Reference proteome</keyword>
<evidence type="ECO:0000313" key="4">
    <source>
        <dbReference type="Proteomes" id="UP000515811"/>
    </source>
</evidence>
<dbReference type="AlphaFoldDB" id="A0A7G9RQY0"/>
<dbReference type="SUPFAM" id="SSF52499">
    <property type="entry name" value="Isochorismatase-like hydrolases"/>
    <property type="match status" value="1"/>
</dbReference>
<evidence type="ECO:0000256" key="1">
    <source>
        <dbReference type="ARBA" id="ARBA00006336"/>
    </source>
</evidence>
<dbReference type="Gene3D" id="3.40.50.850">
    <property type="entry name" value="Isochorismatase-like"/>
    <property type="match status" value="1"/>
</dbReference>
<dbReference type="PANTHER" id="PTHR11080">
    <property type="entry name" value="PYRAZINAMIDASE/NICOTINAMIDASE"/>
    <property type="match status" value="1"/>
</dbReference>
<evidence type="ECO:0000313" key="3">
    <source>
        <dbReference type="EMBL" id="QNN58005.1"/>
    </source>
</evidence>
<dbReference type="PANTHER" id="PTHR11080:SF2">
    <property type="entry name" value="LD05707P"/>
    <property type="match status" value="1"/>
</dbReference>
<dbReference type="InterPro" id="IPR036380">
    <property type="entry name" value="Isochorismatase-like_sf"/>
</dbReference>
<organism evidence="3 4">
    <name type="scientific">Diaphorobacter ruginosibacter</name>
    <dbReference type="NCBI Taxonomy" id="1715720"/>
    <lineage>
        <taxon>Bacteria</taxon>
        <taxon>Pseudomonadati</taxon>
        <taxon>Pseudomonadota</taxon>
        <taxon>Betaproteobacteria</taxon>
        <taxon>Burkholderiales</taxon>
        <taxon>Comamonadaceae</taxon>
        <taxon>Diaphorobacter</taxon>
    </lineage>
</organism>
<comment type="similarity">
    <text evidence="1">Belongs to the isochorismatase family.</text>
</comment>
<gene>
    <name evidence="3" type="ORF">H9K76_03775</name>
</gene>
<dbReference type="KEGG" id="drg:H9K76_03775"/>
<dbReference type="RefSeq" id="WP_187598250.1">
    <property type="nucleotide sequence ID" value="NZ_CP060714.1"/>
</dbReference>
<keyword evidence="2 3" id="KW-0378">Hydrolase</keyword>
<dbReference type="InterPro" id="IPR052347">
    <property type="entry name" value="Isochorismatase_Nicotinamidase"/>
</dbReference>
<reference evidence="3 4" key="1">
    <citation type="submission" date="2020-08" db="EMBL/GenBank/DDBJ databases">
        <title>Genome sequence of Diaphorobacter ruginosibacter DSM 27467T.</title>
        <authorList>
            <person name="Hyun D.-W."/>
            <person name="Bae J.-W."/>
        </authorList>
    </citation>
    <scope>NUCLEOTIDE SEQUENCE [LARGE SCALE GENOMIC DNA]</scope>
    <source>
        <strain evidence="3 4">DSM 27467</strain>
    </source>
</reference>
<dbReference type="GO" id="GO:0016787">
    <property type="term" value="F:hydrolase activity"/>
    <property type="evidence" value="ECO:0007669"/>
    <property type="project" value="UniProtKB-KW"/>
</dbReference>
<proteinExistence type="inferred from homology"/>
<evidence type="ECO:0000256" key="2">
    <source>
        <dbReference type="ARBA" id="ARBA00022801"/>
    </source>
</evidence>
<dbReference type="EMBL" id="CP060714">
    <property type="protein sequence ID" value="QNN58005.1"/>
    <property type="molecule type" value="Genomic_DNA"/>
</dbReference>
<dbReference type="Proteomes" id="UP000515811">
    <property type="component" value="Chromosome"/>
</dbReference>
<accession>A0A7G9RQY0</accession>